<dbReference type="AlphaFoldDB" id="A0AAU9WIM6"/>
<feature type="non-terminal residue" evidence="1">
    <location>
        <position position="239"/>
    </location>
</feature>
<dbReference type="Proteomes" id="UP001159428">
    <property type="component" value="Unassembled WGS sequence"/>
</dbReference>
<evidence type="ECO:0008006" key="3">
    <source>
        <dbReference type="Google" id="ProtNLM"/>
    </source>
</evidence>
<accession>A0AAU9WIM6</accession>
<sequence>MNAFLAAYWLAKVTDIAVIELLITFTHFFNSKTGKVETHFLFVEDILKDSTSANAETIFNILIRKLDHYGLQLQKLSSMASDGTAVMVGEQSGVAAYLKEVNNRMITFHCFDINYIKNVELWLRQLSKMFENSPKWMALYLKVQLEIKSVNLWLSFHAATSDIFIDYLAVQQTLRQLKDEDAVASGLLSKVNTAKFIRVIYILNAVLPILSCLSKTFQKGTNNEWTSGITTHNDFGLDK</sequence>
<proteinExistence type="predicted"/>
<reference evidence="1 2" key="1">
    <citation type="submission" date="2022-05" db="EMBL/GenBank/DDBJ databases">
        <authorList>
            <consortium name="Genoscope - CEA"/>
            <person name="William W."/>
        </authorList>
    </citation>
    <scope>NUCLEOTIDE SEQUENCE [LARGE SCALE GENOMIC DNA]</scope>
</reference>
<protein>
    <recommendedName>
        <fullName evidence="3">DUF4371 domain-containing protein</fullName>
    </recommendedName>
</protein>
<gene>
    <name evidence="1" type="ORF">PMEA_00006145</name>
</gene>
<name>A0AAU9WIM6_9CNID</name>
<evidence type="ECO:0000313" key="1">
    <source>
        <dbReference type="EMBL" id="CAH3114274.1"/>
    </source>
</evidence>
<keyword evidence="2" id="KW-1185">Reference proteome</keyword>
<organism evidence="1 2">
    <name type="scientific">Pocillopora meandrina</name>
    <dbReference type="NCBI Taxonomy" id="46732"/>
    <lineage>
        <taxon>Eukaryota</taxon>
        <taxon>Metazoa</taxon>
        <taxon>Cnidaria</taxon>
        <taxon>Anthozoa</taxon>
        <taxon>Hexacorallia</taxon>
        <taxon>Scleractinia</taxon>
        <taxon>Astrocoeniina</taxon>
        <taxon>Pocilloporidae</taxon>
        <taxon>Pocillopora</taxon>
    </lineage>
</organism>
<dbReference type="PANTHER" id="PTHR46880:SF5">
    <property type="entry name" value="DUF4371 DOMAIN-CONTAINING PROTEIN"/>
    <property type="match status" value="1"/>
</dbReference>
<dbReference type="PANTHER" id="PTHR46880">
    <property type="entry name" value="RAS-ASSOCIATING DOMAIN-CONTAINING PROTEIN"/>
    <property type="match status" value="1"/>
</dbReference>
<evidence type="ECO:0000313" key="2">
    <source>
        <dbReference type="Proteomes" id="UP001159428"/>
    </source>
</evidence>
<comment type="caution">
    <text evidence="1">The sequence shown here is derived from an EMBL/GenBank/DDBJ whole genome shotgun (WGS) entry which is preliminary data.</text>
</comment>
<dbReference type="EMBL" id="CALNXJ010000014">
    <property type="protein sequence ID" value="CAH3114274.1"/>
    <property type="molecule type" value="Genomic_DNA"/>
</dbReference>